<gene>
    <name evidence="9" type="primary">SEC4_2</name>
    <name evidence="9" type="ORF">HK099_004312</name>
</gene>
<dbReference type="SMART" id="SM00174">
    <property type="entry name" value="RHO"/>
    <property type="match status" value="1"/>
</dbReference>
<dbReference type="SMART" id="SM00175">
    <property type="entry name" value="RAB"/>
    <property type="match status" value="1"/>
</dbReference>
<dbReference type="NCBIfam" id="TIGR00231">
    <property type="entry name" value="small_GTP"/>
    <property type="match status" value="1"/>
</dbReference>
<sequence>MGVIQQIKLLIIGESGAGKSSILLRFIDDSFSHSFITTIGIDFKIKTVEIDGKLIKLQIWDTAGQERFRNITNAYYRGAMGIFIVYDVTDRKSFESLNEWKRNVEKLSTKDVTVILIGNKCDMESDRKISIEEGRAKANEFNCNFFETSSKNNIGIEEAFLTMAKDIYYRTKASEEDAIQLKKENVITLSNEKSTKTSGCC</sequence>
<dbReference type="PROSITE" id="PS51420">
    <property type="entry name" value="RHO"/>
    <property type="match status" value="1"/>
</dbReference>
<evidence type="ECO:0000256" key="1">
    <source>
        <dbReference type="ARBA" id="ARBA00006270"/>
    </source>
</evidence>
<name>A0AAD5U9H7_9FUNG</name>
<evidence type="ECO:0000256" key="7">
    <source>
        <dbReference type="ARBA" id="ARBA00067099"/>
    </source>
</evidence>
<protein>
    <recommendedName>
        <fullName evidence="7">Ras-related protein Rab-1</fullName>
    </recommendedName>
    <alternativeName>
        <fullName evidence="8">Small GTP-binding protein rab1</fullName>
    </alternativeName>
</protein>
<evidence type="ECO:0000313" key="10">
    <source>
        <dbReference type="Proteomes" id="UP001211065"/>
    </source>
</evidence>
<accession>A0AAD5U9H7</accession>
<comment type="similarity">
    <text evidence="1">Belongs to the small GTPase superfamily. Rab family.</text>
</comment>
<comment type="caution">
    <text evidence="9">The sequence shown here is derived from an EMBL/GenBank/DDBJ whole genome shotgun (WGS) entry which is preliminary data.</text>
</comment>
<dbReference type="PROSITE" id="PS51419">
    <property type="entry name" value="RAB"/>
    <property type="match status" value="1"/>
</dbReference>
<dbReference type="SMART" id="SM00173">
    <property type="entry name" value="RAS"/>
    <property type="match status" value="1"/>
</dbReference>
<keyword evidence="2" id="KW-0547">Nucleotide-binding</keyword>
<dbReference type="InterPro" id="IPR001806">
    <property type="entry name" value="Small_GTPase"/>
</dbReference>
<dbReference type="AlphaFoldDB" id="A0AAD5U9H7"/>
<dbReference type="EMBL" id="JADGJW010000003">
    <property type="protein sequence ID" value="KAJ3228319.1"/>
    <property type="molecule type" value="Genomic_DNA"/>
</dbReference>
<dbReference type="GO" id="GO:0012505">
    <property type="term" value="C:endomembrane system"/>
    <property type="evidence" value="ECO:0007669"/>
    <property type="project" value="UniProtKB-SubCell"/>
</dbReference>
<dbReference type="PROSITE" id="PS51421">
    <property type="entry name" value="RAS"/>
    <property type="match status" value="1"/>
</dbReference>
<keyword evidence="4" id="KW-0449">Lipoprotein</keyword>
<dbReference type="SUPFAM" id="SSF52540">
    <property type="entry name" value="P-loop containing nucleoside triphosphate hydrolases"/>
    <property type="match status" value="1"/>
</dbReference>
<evidence type="ECO:0000313" key="9">
    <source>
        <dbReference type="EMBL" id="KAJ3228319.1"/>
    </source>
</evidence>
<dbReference type="PROSITE" id="PS51417">
    <property type="entry name" value="ARF"/>
    <property type="match status" value="1"/>
</dbReference>
<evidence type="ECO:0000256" key="3">
    <source>
        <dbReference type="ARBA" id="ARBA00023134"/>
    </source>
</evidence>
<dbReference type="PRINTS" id="PR00449">
    <property type="entry name" value="RASTRNSFRMNG"/>
</dbReference>
<keyword evidence="10" id="KW-1185">Reference proteome</keyword>
<dbReference type="GO" id="GO:0005525">
    <property type="term" value="F:GTP binding"/>
    <property type="evidence" value="ECO:0007669"/>
    <property type="project" value="UniProtKB-KW"/>
</dbReference>
<organism evidence="9 10">
    <name type="scientific">Clydaea vesicula</name>
    <dbReference type="NCBI Taxonomy" id="447962"/>
    <lineage>
        <taxon>Eukaryota</taxon>
        <taxon>Fungi</taxon>
        <taxon>Fungi incertae sedis</taxon>
        <taxon>Chytridiomycota</taxon>
        <taxon>Chytridiomycota incertae sedis</taxon>
        <taxon>Chytridiomycetes</taxon>
        <taxon>Lobulomycetales</taxon>
        <taxon>Lobulomycetaceae</taxon>
        <taxon>Clydaea</taxon>
    </lineage>
</organism>
<evidence type="ECO:0000256" key="8">
    <source>
        <dbReference type="ARBA" id="ARBA00081865"/>
    </source>
</evidence>
<dbReference type="PANTHER" id="PTHR47980">
    <property type="entry name" value="LD44762P"/>
    <property type="match status" value="1"/>
</dbReference>
<evidence type="ECO:0000256" key="4">
    <source>
        <dbReference type="ARBA" id="ARBA00023288"/>
    </source>
</evidence>
<evidence type="ECO:0000256" key="2">
    <source>
        <dbReference type="ARBA" id="ARBA00022741"/>
    </source>
</evidence>
<dbReference type="FunFam" id="3.40.50.300:FF:001018">
    <property type="entry name" value="Rab family GTPase"/>
    <property type="match status" value="1"/>
</dbReference>
<dbReference type="SMART" id="SM00177">
    <property type="entry name" value="ARF"/>
    <property type="match status" value="1"/>
</dbReference>
<dbReference type="Proteomes" id="UP001211065">
    <property type="component" value="Unassembled WGS sequence"/>
</dbReference>
<dbReference type="InterPro" id="IPR027417">
    <property type="entry name" value="P-loop_NTPase"/>
</dbReference>
<dbReference type="SMART" id="SM00176">
    <property type="entry name" value="RAN"/>
    <property type="match status" value="1"/>
</dbReference>
<dbReference type="Pfam" id="PF00071">
    <property type="entry name" value="Ras"/>
    <property type="match status" value="1"/>
</dbReference>
<comment type="function">
    <text evidence="6">Protein transport. Probably involved in vesicular traffic from ER to Golgi.</text>
</comment>
<evidence type="ECO:0000256" key="6">
    <source>
        <dbReference type="ARBA" id="ARBA00053444"/>
    </source>
</evidence>
<comment type="subcellular location">
    <subcellularLocation>
        <location evidence="5">Endomembrane system</location>
        <topology evidence="5">Lipid-anchor</topology>
        <orientation evidence="5">Cytoplasmic side</orientation>
    </subcellularLocation>
</comment>
<dbReference type="InterPro" id="IPR005225">
    <property type="entry name" value="Small_GTP-bd"/>
</dbReference>
<proteinExistence type="inferred from homology"/>
<dbReference type="Gene3D" id="3.40.50.300">
    <property type="entry name" value="P-loop containing nucleotide triphosphate hydrolases"/>
    <property type="match status" value="1"/>
</dbReference>
<evidence type="ECO:0000256" key="5">
    <source>
        <dbReference type="ARBA" id="ARBA00046278"/>
    </source>
</evidence>
<reference evidence="9" key="1">
    <citation type="submission" date="2020-05" db="EMBL/GenBank/DDBJ databases">
        <title>Phylogenomic resolution of chytrid fungi.</title>
        <authorList>
            <person name="Stajich J.E."/>
            <person name="Amses K."/>
            <person name="Simmons R."/>
            <person name="Seto K."/>
            <person name="Myers J."/>
            <person name="Bonds A."/>
            <person name="Quandt C.A."/>
            <person name="Barry K."/>
            <person name="Liu P."/>
            <person name="Grigoriev I."/>
            <person name="Longcore J.E."/>
            <person name="James T.Y."/>
        </authorList>
    </citation>
    <scope>NUCLEOTIDE SEQUENCE</scope>
    <source>
        <strain evidence="9">JEL0476</strain>
    </source>
</reference>
<keyword evidence="3" id="KW-0342">GTP-binding</keyword>
<dbReference type="InterPro" id="IPR050305">
    <property type="entry name" value="Small_GTPase_Rab"/>
</dbReference>
<dbReference type="GO" id="GO:0003924">
    <property type="term" value="F:GTPase activity"/>
    <property type="evidence" value="ECO:0007669"/>
    <property type="project" value="InterPro"/>
</dbReference>